<dbReference type="AlphaFoldDB" id="A0A0F9S769"/>
<comment type="caution">
    <text evidence="1">The sequence shown here is derived from an EMBL/GenBank/DDBJ whole genome shotgun (WGS) entry which is preliminary data.</text>
</comment>
<dbReference type="InterPro" id="IPR036412">
    <property type="entry name" value="HAD-like_sf"/>
</dbReference>
<proteinExistence type="predicted"/>
<organism evidence="1">
    <name type="scientific">marine sediment metagenome</name>
    <dbReference type="NCBI Taxonomy" id="412755"/>
    <lineage>
        <taxon>unclassified sequences</taxon>
        <taxon>metagenomes</taxon>
        <taxon>ecological metagenomes</taxon>
    </lineage>
</organism>
<evidence type="ECO:0008006" key="2">
    <source>
        <dbReference type="Google" id="ProtNLM"/>
    </source>
</evidence>
<dbReference type="EMBL" id="LAZR01002820">
    <property type="protein sequence ID" value="KKN25218.1"/>
    <property type="molecule type" value="Genomic_DNA"/>
</dbReference>
<dbReference type="InterPro" id="IPR023214">
    <property type="entry name" value="HAD_sf"/>
</dbReference>
<dbReference type="SUPFAM" id="SSF56784">
    <property type="entry name" value="HAD-like"/>
    <property type="match status" value="1"/>
</dbReference>
<evidence type="ECO:0000313" key="1">
    <source>
        <dbReference type="EMBL" id="KKN25218.1"/>
    </source>
</evidence>
<sequence>MTNRKIILVDVDGVCLDWREGFMRFMTNLGYSAHPEFETEYLLGSYFGLTDGEFYRQVEIFNSGRWEFGTLKAEPGAVSAINALAELGYRFIAISACSSQKQAFVLRRANLYNIFGEVFDEVHCLDIKDGKKSHLAYHEPTFWIEDKMSTCLEGVDAGHKCILINQVWNEDQHDDRVERCQDWDAVVAYVNTVLDDQNGTW</sequence>
<accession>A0A0F9S769</accession>
<reference evidence="1" key="1">
    <citation type="journal article" date="2015" name="Nature">
        <title>Complex archaea that bridge the gap between prokaryotes and eukaryotes.</title>
        <authorList>
            <person name="Spang A."/>
            <person name="Saw J.H."/>
            <person name="Jorgensen S.L."/>
            <person name="Zaremba-Niedzwiedzka K."/>
            <person name="Martijn J."/>
            <person name="Lind A.E."/>
            <person name="van Eijk R."/>
            <person name="Schleper C."/>
            <person name="Guy L."/>
            <person name="Ettema T.J."/>
        </authorList>
    </citation>
    <scope>NUCLEOTIDE SEQUENCE</scope>
</reference>
<protein>
    <recommendedName>
        <fullName evidence="2">Nucleotidase</fullName>
    </recommendedName>
</protein>
<gene>
    <name evidence="1" type="ORF">LCGC14_0886990</name>
</gene>
<name>A0A0F9S769_9ZZZZ</name>
<dbReference type="Gene3D" id="3.40.50.1000">
    <property type="entry name" value="HAD superfamily/HAD-like"/>
    <property type="match status" value="1"/>
</dbReference>